<keyword evidence="3" id="KW-1185">Reference proteome</keyword>
<dbReference type="SMART" id="SM00382">
    <property type="entry name" value="AAA"/>
    <property type="match status" value="1"/>
</dbReference>
<reference evidence="2 3" key="1">
    <citation type="submission" date="2016-10" db="EMBL/GenBank/DDBJ databases">
        <authorList>
            <person name="de Groot N.N."/>
        </authorList>
    </citation>
    <scope>NUCLEOTIDE SEQUENCE [LARGE SCALE GENOMIC DNA]</scope>
    <source>
        <strain evidence="2 3">ATCC 29281</strain>
    </source>
</reference>
<dbReference type="InterPro" id="IPR018647">
    <property type="entry name" value="SLFN_3-like_DNA/RNA_helicase"/>
</dbReference>
<dbReference type="GeneID" id="97765048"/>
<dbReference type="STRING" id="71657.SAMN02982996_02177"/>
<gene>
    <name evidence="2" type="ORF">SAMN02982996_02177</name>
</gene>
<dbReference type="RefSeq" id="WP_074728698.1">
    <property type="nucleotide sequence ID" value="NZ_FNQS01000007.1"/>
</dbReference>
<evidence type="ECO:0000313" key="3">
    <source>
        <dbReference type="Proteomes" id="UP000187280"/>
    </source>
</evidence>
<dbReference type="EMBL" id="FNQS01000007">
    <property type="protein sequence ID" value="SEA68018.1"/>
    <property type="molecule type" value="Genomic_DNA"/>
</dbReference>
<protein>
    <recommendedName>
        <fullName evidence="1">AAA+ ATPase domain-containing protein</fullName>
    </recommendedName>
</protein>
<dbReference type="eggNOG" id="COG3410">
    <property type="taxonomic scope" value="Bacteria"/>
</dbReference>
<dbReference type="InterPro" id="IPR003593">
    <property type="entry name" value="AAA+_ATPase"/>
</dbReference>
<proteinExistence type="predicted"/>
<dbReference type="Gene3D" id="3.40.50.300">
    <property type="entry name" value="P-loop containing nucleotide triphosphate hydrolases"/>
    <property type="match status" value="1"/>
</dbReference>
<dbReference type="InterPro" id="IPR027417">
    <property type="entry name" value="P-loop_NTPase"/>
</dbReference>
<evidence type="ECO:0000259" key="1">
    <source>
        <dbReference type="SMART" id="SM00382"/>
    </source>
</evidence>
<dbReference type="SUPFAM" id="SSF52540">
    <property type="entry name" value="P-loop containing nucleoside triphosphate hydrolases"/>
    <property type="match status" value="1"/>
</dbReference>
<dbReference type="Pfam" id="PF09848">
    <property type="entry name" value="SLFN-g3_helicase"/>
    <property type="match status" value="1"/>
</dbReference>
<organism evidence="2 3">
    <name type="scientific">Lonsdalea quercina</name>
    <dbReference type="NCBI Taxonomy" id="71657"/>
    <lineage>
        <taxon>Bacteria</taxon>
        <taxon>Pseudomonadati</taxon>
        <taxon>Pseudomonadota</taxon>
        <taxon>Gammaproteobacteria</taxon>
        <taxon>Enterobacterales</taxon>
        <taxon>Pectobacteriaceae</taxon>
        <taxon>Lonsdalea</taxon>
    </lineage>
</organism>
<evidence type="ECO:0000313" key="2">
    <source>
        <dbReference type="EMBL" id="SEA68018.1"/>
    </source>
</evidence>
<sequence length="415" mass="47760">MSQMNQASFKLSPEKTLSDEQLALKQRVEAFLCQHRHAAQACFVIQGAAGTGKSVFLHALFADLQRDARQRPDHPLYGSENVLLVNHPEMLKAYKNASDLQAALRKKDYERPTTFINRMRKREAKVDIVLVDEAHLLLTRSDRYNHFFQDNHLEEILRLARCVVLIFDEQQVLKSKSLWRKGDLERLIARGPHEVHLLRHQFRMKAATSVQCWIDHFCRRQLLPLPVAAPGEPMFELKIFDDAQAMYTAIRRRNADSGLSRMLSTYDYPYRLDGQDHFIEAGDFRLRWDRSKPNERLPWAEREDTIDEVGSVYTVQGFDLNYVGLILGPSVSWDAERGEILIDPSRYEDGAAFQGTGRLDDAEAVKVRIMLNAINVLMTRAIDGLYIYAHDAGLRRQLLHLQDEAANHGENHVCK</sequence>
<dbReference type="Proteomes" id="UP000187280">
    <property type="component" value="Unassembled WGS sequence"/>
</dbReference>
<accession>A0A1H4D617</accession>
<dbReference type="AlphaFoldDB" id="A0A1H4D617"/>
<name>A0A1H4D617_9GAMM</name>
<feature type="domain" description="AAA+ ATPase" evidence="1">
    <location>
        <begin position="39"/>
        <end position="172"/>
    </location>
</feature>